<accession>A0ABN9Q0A6</accession>
<evidence type="ECO:0000313" key="1">
    <source>
        <dbReference type="EMBL" id="CAK0797908.1"/>
    </source>
</evidence>
<dbReference type="PANTHER" id="PTHR10292:SF1">
    <property type="entry name" value="CLATHRIN HEAVY CHAIN"/>
    <property type="match status" value="1"/>
</dbReference>
<dbReference type="InterPro" id="IPR022365">
    <property type="entry name" value="Clathrin_H-chain_propeller_rpt"/>
</dbReference>
<sequence>EKLGVYQSSDAIVFWKWITNRKLALVCAVDVYHWDLATPNSVPEKMFQRAGKLAEAGTQIIAYASNSTQSWCLLTGISTQDQGKTIDGNMQLYNVEKKQQQTAPPLPSATSP</sequence>
<evidence type="ECO:0000313" key="2">
    <source>
        <dbReference type="Proteomes" id="UP001189429"/>
    </source>
</evidence>
<dbReference type="InterPro" id="IPR016025">
    <property type="entry name" value="Clathrin_H-chain_N"/>
</dbReference>
<dbReference type="SUPFAM" id="SSF50989">
    <property type="entry name" value="Clathrin heavy-chain terminal domain"/>
    <property type="match status" value="1"/>
</dbReference>
<keyword evidence="2" id="KW-1185">Reference proteome</keyword>
<organism evidence="1 2">
    <name type="scientific">Prorocentrum cordatum</name>
    <dbReference type="NCBI Taxonomy" id="2364126"/>
    <lineage>
        <taxon>Eukaryota</taxon>
        <taxon>Sar</taxon>
        <taxon>Alveolata</taxon>
        <taxon>Dinophyceae</taxon>
        <taxon>Prorocentrales</taxon>
        <taxon>Prorocentraceae</taxon>
        <taxon>Prorocentrum</taxon>
    </lineage>
</organism>
<gene>
    <name evidence="1" type="ORF">PCOR1329_LOCUS6838</name>
</gene>
<dbReference type="Proteomes" id="UP001189429">
    <property type="component" value="Unassembled WGS sequence"/>
</dbReference>
<comment type="caution">
    <text evidence="1">The sequence shown here is derived from an EMBL/GenBank/DDBJ whole genome shotgun (WGS) entry which is preliminary data.</text>
</comment>
<dbReference type="PANTHER" id="PTHR10292">
    <property type="entry name" value="CLATHRIN HEAVY CHAIN RELATED"/>
    <property type="match status" value="1"/>
</dbReference>
<protein>
    <submittedName>
        <fullName evidence="1">Uncharacterized protein</fullName>
    </submittedName>
</protein>
<feature type="non-terminal residue" evidence="1">
    <location>
        <position position="1"/>
    </location>
</feature>
<dbReference type="Pfam" id="PF01394">
    <property type="entry name" value="Clathrin_propel"/>
    <property type="match status" value="1"/>
</dbReference>
<dbReference type="Gene3D" id="2.130.10.110">
    <property type="entry name" value="Clathrin heavy-chain terminal domain"/>
    <property type="match status" value="1"/>
</dbReference>
<proteinExistence type="predicted"/>
<name>A0ABN9Q0A6_9DINO</name>
<dbReference type="EMBL" id="CAUYUJ010001842">
    <property type="protein sequence ID" value="CAK0797908.1"/>
    <property type="molecule type" value="Genomic_DNA"/>
</dbReference>
<reference evidence="1" key="1">
    <citation type="submission" date="2023-10" db="EMBL/GenBank/DDBJ databases">
        <authorList>
            <person name="Chen Y."/>
            <person name="Shah S."/>
            <person name="Dougan E. K."/>
            <person name="Thang M."/>
            <person name="Chan C."/>
        </authorList>
    </citation>
    <scope>NUCLEOTIDE SEQUENCE [LARGE SCALE GENOMIC DNA]</scope>
</reference>